<dbReference type="AlphaFoldDB" id="A0A6A3AXV1"/>
<evidence type="ECO:0000256" key="1">
    <source>
        <dbReference type="ARBA" id="ARBA00006955"/>
    </source>
</evidence>
<keyword evidence="8" id="KW-1185">Reference proteome</keyword>
<dbReference type="SUPFAM" id="SSF47954">
    <property type="entry name" value="Cyclin-like"/>
    <property type="match status" value="2"/>
</dbReference>
<dbReference type="PANTHER" id="PTHR10177">
    <property type="entry name" value="CYCLINS"/>
    <property type="match status" value="1"/>
</dbReference>
<feature type="transmembrane region" description="Helical" evidence="5">
    <location>
        <begin position="138"/>
        <end position="159"/>
    </location>
</feature>
<dbReference type="InterPro" id="IPR046965">
    <property type="entry name" value="Cyclin_A/B-like"/>
</dbReference>
<proteinExistence type="inferred from homology"/>
<evidence type="ECO:0000256" key="3">
    <source>
        <dbReference type="ARBA" id="ARBA00023127"/>
    </source>
</evidence>
<dbReference type="Pfam" id="PF00134">
    <property type="entry name" value="Cyclin_N"/>
    <property type="match status" value="1"/>
</dbReference>
<dbReference type="GO" id="GO:0051301">
    <property type="term" value="P:cell division"/>
    <property type="evidence" value="ECO:0007669"/>
    <property type="project" value="UniProtKB-KW"/>
</dbReference>
<evidence type="ECO:0000256" key="4">
    <source>
        <dbReference type="ARBA" id="ARBA00023306"/>
    </source>
</evidence>
<dbReference type="InterPro" id="IPR036915">
    <property type="entry name" value="Cyclin-like_sf"/>
</dbReference>
<feature type="domain" description="Cyclin C-terminal" evidence="6">
    <location>
        <begin position="111"/>
        <end position="214"/>
    </location>
</feature>
<reference evidence="7" key="1">
    <citation type="submission" date="2019-09" db="EMBL/GenBank/DDBJ databases">
        <title>Draft genome information of white flower Hibiscus syriacus.</title>
        <authorList>
            <person name="Kim Y.-M."/>
        </authorList>
    </citation>
    <scope>NUCLEOTIDE SEQUENCE [LARGE SCALE GENOMIC DNA]</scope>
    <source>
        <strain evidence="7">YM2019G1</strain>
    </source>
</reference>
<keyword evidence="3" id="KW-0195">Cyclin</keyword>
<accession>A0A6A3AXV1</accession>
<evidence type="ECO:0000259" key="6">
    <source>
        <dbReference type="SMART" id="SM01332"/>
    </source>
</evidence>
<keyword evidence="2" id="KW-0132">Cell division</keyword>
<dbReference type="PIRSF" id="PIRSF001771">
    <property type="entry name" value="Cyclin_A_B_D_E"/>
    <property type="match status" value="1"/>
</dbReference>
<evidence type="ECO:0000256" key="2">
    <source>
        <dbReference type="ARBA" id="ARBA00022618"/>
    </source>
</evidence>
<evidence type="ECO:0000313" key="7">
    <source>
        <dbReference type="EMBL" id="KAE8707609.1"/>
    </source>
</evidence>
<dbReference type="EMBL" id="VEPZ02000963">
    <property type="protein sequence ID" value="KAE8707609.1"/>
    <property type="molecule type" value="Genomic_DNA"/>
</dbReference>
<sequence>MLIACKYEEITPPGIDDFCYITDNAYTKEEVFEMEKDVLKLLDFEIGTPTTRNFLRQECCPNVIKLVMRAVQGKCKLGTEHFSISRIAVGIFELLSRGAELAGLWISTILTVGSCFSGYFSFKINNPTKRTSLGKKSIYFVMFVHHKIGCMTVCLVHILSKSLQCHSGYRPIDLKECVLSIHALHRNRKQSYLRAVMEKYTQHKLKGVAVLSSPSEVPECYFEDAVDDCCLGQLDD</sequence>
<evidence type="ECO:0000313" key="8">
    <source>
        <dbReference type="Proteomes" id="UP000436088"/>
    </source>
</evidence>
<gene>
    <name evidence="7" type="ORF">F3Y22_tig00110383pilonHSYRG00406</name>
</gene>
<evidence type="ECO:0000256" key="5">
    <source>
        <dbReference type="SAM" id="Phobius"/>
    </source>
</evidence>
<comment type="similarity">
    <text evidence="1">Belongs to the cyclin family. Cyclin AB subfamily.</text>
</comment>
<organism evidence="7 8">
    <name type="scientific">Hibiscus syriacus</name>
    <name type="common">Rose of Sharon</name>
    <dbReference type="NCBI Taxonomy" id="106335"/>
    <lineage>
        <taxon>Eukaryota</taxon>
        <taxon>Viridiplantae</taxon>
        <taxon>Streptophyta</taxon>
        <taxon>Embryophyta</taxon>
        <taxon>Tracheophyta</taxon>
        <taxon>Spermatophyta</taxon>
        <taxon>Magnoliopsida</taxon>
        <taxon>eudicotyledons</taxon>
        <taxon>Gunneridae</taxon>
        <taxon>Pentapetalae</taxon>
        <taxon>rosids</taxon>
        <taxon>malvids</taxon>
        <taxon>Malvales</taxon>
        <taxon>Malvaceae</taxon>
        <taxon>Malvoideae</taxon>
        <taxon>Hibiscus</taxon>
    </lineage>
</organism>
<comment type="caution">
    <text evidence="7">The sequence shown here is derived from an EMBL/GenBank/DDBJ whole genome shotgun (WGS) entry which is preliminary data.</text>
</comment>
<dbReference type="GO" id="GO:0044772">
    <property type="term" value="P:mitotic cell cycle phase transition"/>
    <property type="evidence" value="ECO:0007669"/>
    <property type="project" value="InterPro"/>
</dbReference>
<protein>
    <recommendedName>
        <fullName evidence="6">Cyclin C-terminal domain-containing protein</fullName>
    </recommendedName>
</protein>
<dbReference type="Gene3D" id="1.10.472.10">
    <property type="entry name" value="Cyclin-like"/>
    <property type="match status" value="2"/>
</dbReference>
<dbReference type="Pfam" id="PF02984">
    <property type="entry name" value="Cyclin_C"/>
    <property type="match status" value="1"/>
</dbReference>
<dbReference type="GO" id="GO:0016538">
    <property type="term" value="F:cyclin-dependent protein serine/threonine kinase regulator activity"/>
    <property type="evidence" value="ECO:0007669"/>
    <property type="project" value="InterPro"/>
</dbReference>
<dbReference type="InterPro" id="IPR039361">
    <property type="entry name" value="Cyclin"/>
</dbReference>
<dbReference type="InterPro" id="IPR006671">
    <property type="entry name" value="Cyclin_N"/>
</dbReference>
<keyword evidence="5" id="KW-0812">Transmembrane</keyword>
<keyword evidence="5" id="KW-1133">Transmembrane helix</keyword>
<dbReference type="InterPro" id="IPR004367">
    <property type="entry name" value="Cyclin_C-dom"/>
</dbReference>
<dbReference type="SMART" id="SM01332">
    <property type="entry name" value="Cyclin_C"/>
    <property type="match status" value="1"/>
</dbReference>
<dbReference type="Proteomes" id="UP000436088">
    <property type="component" value="Unassembled WGS sequence"/>
</dbReference>
<name>A0A6A3AXV1_HIBSY</name>
<feature type="transmembrane region" description="Helical" evidence="5">
    <location>
        <begin position="102"/>
        <end position="122"/>
    </location>
</feature>
<keyword evidence="4" id="KW-0131">Cell cycle</keyword>
<keyword evidence="5" id="KW-0472">Membrane</keyword>